<gene>
    <name evidence="2" type="ORF">A2628_05790</name>
</gene>
<evidence type="ECO:0000313" key="3">
    <source>
        <dbReference type="Proteomes" id="UP000179221"/>
    </source>
</evidence>
<feature type="region of interest" description="Disordered" evidence="1">
    <location>
        <begin position="21"/>
        <end position="41"/>
    </location>
</feature>
<evidence type="ECO:0000313" key="2">
    <source>
        <dbReference type="EMBL" id="OGM26924.1"/>
    </source>
</evidence>
<accession>A0A1F7YHU7</accession>
<organism evidence="2 3">
    <name type="scientific">Candidatus Woesebacteria bacterium RIFCSPHIGHO2_01_FULL_40_22</name>
    <dbReference type="NCBI Taxonomy" id="1802499"/>
    <lineage>
        <taxon>Bacteria</taxon>
        <taxon>Candidatus Woeseibacteriota</taxon>
    </lineage>
</organism>
<dbReference type="EMBL" id="MGGL01000008">
    <property type="protein sequence ID" value="OGM26924.1"/>
    <property type="molecule type" value="Genomic_DNA"/>
</dbReference>
<proteinExistence type="predicted"/>
<evidence type="ECO:0000256" key="1">
    <source>
        <dbReference type="SAM" id="MobiDB-lite"/>
    </source>
</evidence>
<comment type="caution">
    <text evidence="2">The sequence shown here is derived from an EMBL/GenBank/DDBJ whole genome shotgun (WGS) entry which is preliminary data.</text>
</comment>
<dbReference type="AlphaFoldDB" id="A0A1F7YHU7"/>
<name>A0A1F7YHU7_9BACT</name>
<protein>
    <submittedName>
        <fullName evidence="2">Uncharacterized protein</fullName>
    </submittedName>
</protein>
<dbReference type="Proteomes" id="UP000179221">
    <property type="component" value="Unassembled WGS sequence"/>
</dbReference>
<reference evidence="2 3" key="1">
    <citation type="journal article" date="2016" name="Nat. Commun.">
        <title>Thousands of microbial genomes shed light on interconnected biogeochemical processes in an aquifer system.</title>
        <authorList>
            <person name="Anantharaman K."/>
            <person name="Brown C.T."/>
            <person name="Hug L.A."/>
            <person name="Sharon I."/>
            <person name="Castelle C.J."/>
            <person name="Probst A.J."/>
            <person name="Thomas B.C."/>
            <person name="Singh A."/>
            <person name="Wilkins M.J."/>
            <person name="Karaoz U."/>
            <person name="Brodie E.L."/>
            <person name="Williams K.H."/>
            <person name="Hubbard S.S."/>
            <person name="Banfield J.F."/>
        </authorList>
    </citation>
    <scope>NUCLEOTIDE SEQUENCE [LARGE SCALE GENOMIC DNA]</scope>
</reference>
<sequence>MSNGNHPSGYSHRVARISKRINEGYPVRESSRDYNPSSRSPEQQEWILGYCTHSPETCGCREHNSGRCNSVGRIIKCDLIPKSYLEQEPRLIPIKGGSVEIER</sequence>